<keyword evidence="2" id="KW-1185">Reference proteome</keyword>
<dbReference type="Proteomes" id="UP001341840">
    <property type="component" value="Unassembled WGS sequence"/>
</dbReference>
<evidence type="ECO:0000313" key="2">
    <source>
        <dbReference type="Proteomes" id="UP001341840"/>
    </source>
</evidence>
<sequence length="147" mass="17296">MQLINYTRMIQSIASTKHGKPRVWFLPSNFGKEIMYGVVVDKIRNDYESRWKKETDSQEHIFVPILDVPDVWYLMLLYVKESKVYCLDVCGGDEDRERKVADMDKKVSTSLARMRATLFLVQCEHNEMGGYVDRNAEDLWNKISHQN</sequence>
<organism evidence="1 2">
    <name type="scientific">Stylosanthes scabra</name>
    <dbReference type="NCBI Taxonomy" id="79078"/>
    <lineage>
        <taxon>Eukaryota</taxon>
        <taxon>Viridiplantae</taxon>
        <taxon>Streptophyta</taxon>
        <taxon>Embryophyta</taxon>
        <taxon>Tracheophyta</taxon>
        <taxon>Spermatophyta</taxon>
        <taxon>Magnoliopsida</taxon>
        <taxon>eudicotyledons</taxon>
        <taxon>Gunneridae</taxon>
        <taxon>Pentapetalae</taxon>
        <taxon>rosids</taxon>
        <taxon>fabids</taxon>
        <taxon>Fabales</taxon>
        <taxon>Fabaceae</taxon>
        <taxon>Papilionoideae</taxon>
        <taxon>50 kb inversion clade</taxon>
        <taxon>dalbergioids sensu lato</taxon>
        <taxon>Dalbergieae</taxon>
        <taxon>Pterocarpus clade</taxon>
        <taxon>Stylosanthes</taxon>
    </lineage>
</organism>
<reference evidence="1 2" key="1">
    <citation type="journal article" date="2023" name="Plants (Basel)">
        <title>Bridging the Gap: Combining Genomics and Transcriptomics Approaches to Understand Stylosanthes scabra, an Orphan Legume from the Brazilian Caatinga.</title>
        <authorList>
            <person name="Ferreira-Neto J.R.C."/>
            <person name="da Silva M.D."/>
            <person name="Binneck E."/>
            <person name="de Melo N.F."/>
            <person name="da Silva R.H."/>
            <person name="de Melo A.L.T.M."/>
            <person name="Pandolfi V."/>
            <person name="Bustamante F.O."/>
            <person name="Brasileiro-Vidal A.C."/>
            <person name="Benko-Iseppon A.M."/>
        </authorList>
    </citation>
    <scope>NUCLEOTIDE SEQUENCE [LARGE SCALE GENOMIC DNA]</scope>
    <source>
        <tissue evidence="1">Leaves</tissue>
    </source>
</reference>
<accession>A0ABU6V3A3</accession>
<gene>
    <name evidence="1" type="ORF">PIB30_006474</name>
</gene>
<dbReference type="Gene3D" id="3.40.395.10">
    <property type="entry name" value="Adenoviral Proteinase, Chain A"/>
    <property type="match status" value="1"/>
</dbReference>
<dbReference type="InterPro" id="IPR038765">
    <property type="entry name" value="Papain-like_cys_pep_sf"/>
</dbReference>
<dbReference type="EMBL" id="JASCZI010151048">
    <property type="protein sequence ID" value="MED6167824.1"/>
    <property type="molecule type" value="Genomic_DNA"/>
</dbReference>
<evidence type="ECO:0008006" key="3">
    <source>
        <dbReference type="Google" id="ProtNLM"/>
    </source>
</evidence>
<proteinExistence type="predicted"/>
<name>A0ABU6V3A3_9FABA</name>
<comment type="caution">
    <text evidence="1">The sequence shown here is derived from an EMBL/GenBank/DDBJ whole genome shotgun (WGS) entry which is preliminary data.</text>
</comment>
<dbReference type="SUPFAM" id="SSF54001">
    <property type="entry name" value="Cysteine proteinases"/>
    <property type="match status" value="1"/>
</dbReference>
<protein>
    <recommendedName>
        <fullName evidence="3">Ubiquitin-like protease family profile domain-containing protein</fullName>
    </recommendedName>
</protein>
<evidence type="ECO:0000313" key="1">
    <source>
        <dbReference type="EMBL" id="MED6167824.1"/>
    </source>
</evidence>